<evidence type="ECO:0008006" key="4">
    <source>
        <dbReference type="Google" id="ProtNLM"/>
    </source>
</evidence>
<feature type="transmembrane region" description="Helical" evidence="1">
    <location>
        <begin position="287"/>
        <end position="309"/>
    </location>
</feature>
<dbReference type="OrthoDB" id="5496839at2"/>
<feature type="transmembrane region" description="Helical" evidence="1">
    <location>
        <begin position="158"/>
        <end position="177"/>
    </location>
</feature>
<feature type="transmembrane region" description="Helical" evidence="1">
    <location>
        <begin position="97"/>
        <end position="119"/>
    </location>
</feature>
<feature type="transmembrane region" description="Helical" evidence="1">
    <location>
        <begin position="189"/>
        <end position="208"/>
    </location>
</feature>
<gene>
    <name evidence="2" type="ORF">AWN90_38075</name>
</gene>
<sequence>MTESITQRRTGIAVAMGRLARFTATRYKPYYLLYAVVWTLAVEATAALVSHPQVGWRPGGATVVRVVVVAGVLLYLRMVDEQKDLGYDRIHYPDRPLVTGAITTRELRIAMTVLAAAAIGASLALSVWSGVWITIVLGYGLVLWGLERASAAIRDTLLLNLAVTYPVQVWLTVYVVVSAIGTGQVQSRWVTAGVAVVFAGAFLGFEFARKTTSTARPGEWFYSNILGATGSAAAVVSCSVLAVGCDLMLVQPWRYPITHAVVGWIAVVALVFPLWGTLRFRRQNRDYPVAAAVLFILTLYATLITQALVLP</sequence>
<evidence type="ECO:0000256" key="1">
    <source>
        <dbReference type="SAM" id="Phobius"/>
    </source>
</evidence>
<protein>
    <recommendedName>
        <fullName evidence="4">Prenyltransferase</fullName>
    </recommendedName>
</protein>
<evidence type="ECO:0000313" key="2">
    <source>
        <dbReference type="EMBL" id="KZM72116.1"/>
    </source>
</evidence>
<dbReference type="AlphaFoldDB" id="A0A164L7W7"/>
<organism evidence="2 3">
    <name type="scientific">Nocardia terpenica</name>
    <dbReference type="NCBI Taxonomy" id="455432"/>
    <lineage>
        <taxon>Bacteria</taxon>
        <taxon>Bacillati</taxon>
        <taxon>Actinomycetota</taxon>
        <taxon>Actinomycetes</taxon>
        <taxon>Mycobacteriales</taxon>
        <taxon>Nocardiaceae</taxon>
        <taxon>Nocardia</taxon>
    </lineage>
</organism>
<proteinExistence type="predicted"/>
<accession>A0A164L7W7</accession>
<feature type="transmembrane region" description="Helical" evidence="1">
    <location>
        <begin position="56"/>
        <end position="76"/>
    </location>
</feature>
<keyword evidence="1" id="KW-0472">Membrane</keyword>
<feature type="transmembrane region" description="Helical" evidence="1">
    <location>
        <begin position="255"/>
        <end position="275"/>
    </location>
</feature>
<dbReference type="STRING" id="455432.AWN90_38075"/>
<dbReference type="RefSeq" id="WP_067596181.1">
    <property type="nucleotide sequence ID" value="NZ_JABMCZ010000001.1"/>
</dbReference>
<name>A0A164L7W7_9NOCA</name>
<keyword evidence="1" id="KW-0812">Transmembrane</keyword>
<dbReference type="Proteomes" id="UP000076512">
    <property type="component" value="Unassembled WGS sequence"/>
</dbReference>
<feature type="transmembrane region" description="Helical" evidence="1">
    <location>
        <begin position="31"/>
        <end position="50"/>
    </location>
</feature>
<dbReference type="InterPro" id="IPR044878">
    <property type="entry name" value="UbiA_sf"/>
</dbReference>
<evidence type="ECO:0000313" key="3">
    <source>
        <dbReference type="Proteomes" id="UP000076512"/>
    </source>
</evidence>
<reference evidence="2 3" key="1">
    <citation type="submission" date="2016-04" db="EMBL/GenBank/DDBJ databases">
        <authorList>
            <person name="Evans L.H."/>
            <person name="Alamgir A."/>
            <person name="Owens N."/>
            <person name="Weber N.D."/>
            <person name="Virtaneva K."/>
            <person name="Barbian K."/>
            <person name="Babar A."/>
            <person name="Rosenke K."/>
        </authorList>
    </citation>
    <scope>NUCLEOTIDE SEQUENCE [LARGE SCALE GENOMIC DNA]</scope>
    <source>
        <strain evidence="2 3">IFM 0406</strain>
    </source>
</reference>
<keyword evidence="1" id="KW-1133">Transmembrane helix</keyword>
<dbReference type="EMBL" id="LWGR01000010">
    <property type="protein sequence ID" value="KZM72116.1"/>
    <property type="molecule type" value="Genomic_DNA"/>
</dbReference>
<dbReference type="Gene3D" id="1.10.357.140">
    <property type="entry name" value="UbiA prenyltransferase"/>
    <property type="match status" value="1"/>
</dbReference>
<feature type="transmembrane region" description="Helical" evidence="1">
    <location>
        <begin position="220"/>
        <end position="243"/>
    </location>
</feature>
<comment type="caution">
    <text evidence="2">The sequence shown here is derived from an EMBL/GenBank/DDBJ whole genome shotgun (WGS) entry which is preliminary data.</text>
</comment>
<feature type="transmembrane region" description="Helical" evidence="1">
    <location>
        <begin position="125"/>
        <end position="146"/>
    </location>
</feature>
<keyword evidence="3" id="KW-1185">Reference proteome</keyword>